<dbReference type="InterPro" id="IPR048976">
    <property type="entry name" value="WHD_PKMT"/>
</dbReference>
<dbReference type="InterPro" id="IPR029063">
    <property type="entry name" value="SAM-dependent_MTases_sf"/>
</dbReference>
<accession>A0A1H6FG75</accession>
<dbReference type="Pfam" id="PF21782">
    <property type="entry name" value="WHD_PKMT"/>
    <property type="match status" value="1"/>
</dbReference>
<evidence type="ECO:0000259" key="1">
    <source>
        <dbReference type="Pfam" id="PF21782"/>
    </source>
</evidence>
<protein>
    <recommendedName>
        <fullName evidence="1">PKMT C-terminal winged helix domain-containing protein</fullName>
    </recommendedName>
</protein>
<organism evidence="2 3">
    <name type="scientific">Candidatus Venteria ishoeyi</name>
    <dbReference type="NCBI Taxonomy" id="1899563"/>
    <lineage>
        <taxon>Bacteria</taxon>
        <taxon>Pseudomonadati</taxon>
        <taxon>Pseudomonadota</taxon>
        <taxon>Gammaproteobacteria</taxon>
        <taxon>Thiotrichales</taxon>
        <taxon>Thiotrichaceae</taxon>
        <taxon>Venteria</taxon>
    </lineage>
</organism>
<name>A0A1H6FG75_9GAMM</name>
<evidence type="ECO:0000313" key="2">
    <source>
        <dbReference type="EMBL" id="SEH09037.1"/>
    </source>
</evidence>
<keyword evidence="3" id="KW-1185">Reference proteome</keyword>
<dbReference type="AlphaFoldDB" id="A0A1H6FG75"/>
<feature type="domain" description="PKMT C-terminal winged helix" evidence="1">
    <location>
        <begin position="425"/>
        <end position="520"/>
    </location>
</feature>
<dbReference type="SUPFAM" id="SSF53335">
    <property type="entry name" value="S-adenosyl-L-methionine-dependent methyltransferases"/>
    <property type="match status" value="1"/>
</dbReference>
<dbReference type="Gene3D" id="3.40.50.150">
    <property type="entry name" value="Vaccinia Virus protein VP39"/>
    <property type="match status" value="1"/>
</dbReference>
<evidence type="ECO:0000313" key="3">
    <source>
        <dbReference type="Proteomes" id="UP000236724"/>
    </source>
</evidence>
<dbReference type="RefSeq" id="WP_103922524.1">
    <property type="nucleotide sequence ID" value="NZ_FMSV02000557.1"/>
</dbReference>
<proteinExistence type="predicted"/>
<dbReference type="EMBL" id="FMSV02000557">
    <property type="protein sequence ID" value="SEH09037.1"/>
    <property type="molecule type" value="Genomic_DNA"/>
</dbReference>
<dbReference type="Proteomes" id="UP000236724">
    <property type="component" value="Unassembled WGS sequence"/>
</dbReference>
<reference evidence="2 3" key="1">
    <citation type="submission" date="2016-10" db="EMBL/GenBank/DDBJ databases">
        <authorList>
            <person name="de Groot N.N."/>
        </authorList>
    </citation>
    <scope>NUCLEOTIDE SEQUENCE [LARGE SCALE GENOMIC DNA]</scope>
    <source>
        <strain evidence="2">MBHS1</strain>
    </source>
</reference>
<gene>
    <name evidence="2" type="ORF">MBHS_04930</name>
</gene>
<sequence length="526" mass="59682">MSFPPISNASIPHPTQLAGFARLFGLHTPDIQHSRILVVGFNMSETLINIALALPQAQCVGVEFAKAELTRCQTYLAHRPQHNLQLLPKWLPTTEQAAGQTDEKQLSRPLQQHFDYILLVDTYHQLSIQQNEMLLNFCQHHLTTSGLLYLRHAIQPGWQLRTQFQQLLNNTPEHSQTILQNLIQATPGNTYQSRDHLDKEQRWLEQLLASATDTPQSLRDFHETPLHIPHFQAFYQDIKKQGWFYLGDCQADTQSLLLSDHEAAENAQLAQMCYHDLVAHRDVRESLLCKNAPAATQSTPLDQQLQDCFFRFPLQCLSEQPGLHHPGLTVRFADEHNEQMLEETVPLAKTLLWCLSQQWPQSLGFNEICAQTCAYLQEQTANQLQLCPTDATVMQEISGHLQRLSSGHFLEIHIGQLPLSGQVYERPQGSPLAQWQFQENKGQASVQNLYNQKIRLDMLLGNLFLHLDGQHTRQELLGLLRSWVEQGYLAPNGASPDNVSDDMLLDLLDNSLNQLAGKGLLLHNSG</sequence>